<dbReference type="InterPro" id="IPR045865">
    <property type="entry name" value="ACT-like_dom_sf"/>
</dbReference>
<comment type="caution">
    <text evidence="2">The sequence shown here is derived from an EMBL/GenBank/DDBJ whole genome shotgun (WGS) entry which is preliminary data.</text>
</comment>
<sequence length="173" mass="18311">MSAEVVLSIVARDRPGLVQTLAERVAAHDGNWIDSAMARLGGEFAGIVRISLPDDGVAGLRSDLSALAERGIAVTMHAAGEANDVPGRPARFELTGSDHPGIVRDISAALARHGVSIDELETRVFPGSMSGEKLFSAEARIILPEGLSADDLRGELEAIAQDIMVEVEFKEVE</sequence>
<dbReference type="Proteomes" id="UP001378188">
    <property type="component" value="Unassembled WGS sequence"/>
</dbReference>
<dbReference type="PANTHER" id="PTHR34875:SF6">
    <property type="entry name" value="UPF0237 PROTEIN MJ1558"/>
    <property type="match status" value="1"/>
</dbReference>
<dbReference type="CDD" id="cd04869">
    <property type="entry name" value="ACT_GcvR_2"/>
    <property type="match status" value="1"/>
</dbReference>
<dbReference type="PIRSF" id="PIRSF028103">
    <property type="entry name" value="GcvR"/>
    <property type="match status" value="1"/>
</dbReference>
<evidence type="ECO:0000259" key="1">
    <source>
        <dbReference type="PROSITE" id="PS51671"/>
    </source>
</evidence>
<dbReference type="SUPFAM" id="SSF55021">
    <property type="entry name" value="ACT-like"/>
    <property type="match status" value="2"/>
</dbReference>
<evidence type="ECO:0000313" key="2">
    <source>
        <dbReference type="EMBL" id="MEJ8572797.1"/>
    </source>
</evidence>
<dbReference type="AlphaFoldDB" id="A0AAW9RRB5"/>
<dbReference type="Pfam" id="PF13740">
    <property type="entry name" value="ACT_6"/>
    <property type="match status" value="2"/>
</dbReference>
<feature type="domain" description="ACT" evidence="1">
    <location>
        <begin position="91"/>
        <end position="173"/>
    </location>
</feature>
<dbReference type="InterPro" id="IPR016867">
    <property type="entry name" value="GcvR"/>
</dbReference>
<keyword evidence="3" id="KW-1185">Reference proteome</keyword>
<dbReference type="EMBL" id="JAZHOF010000006">
    <property type="protein sequence ID" value="MEJ8572797.1"/>
    <property type="molecule type" value="Genomic_DNA"/>
</dbReference>
<dbReference type="PROSITE" id="PS51671">
    <property type="entry name" value="ACT"/>
    <property type="match status" value="1"/>
</dbReference>
<dbReference type="InterPro" id="IPR002912">
    <property type="entry name" value="ACT_dom"/>
</dbReference>
<proteinExistence type="predicted"/>
<dbReference type="InterPro" id="IPR050990">
    <property type="entry name" value="UPF0237/GcvR_regulator"/>
</dbReference>
<evidence type="ECO:0000313" key="3">
    <source>
        <dbReference type="Proteomes" id="UP001378188"/>
    </source>
</evidence>
<gene>
    <name evidence="2" type="ORF">V3328_14995</name>
</gene>
<dbReference type="PANTHER" id="PTHR34875">
    <property type="entry name" value="UPF0237 PROTEIN MJ1558"/>
    <property type="match status" value="1"/>
</dbReference>
<reference evidence="2 3" key="1">
    <citation type="submission" date="2024-02" db="EMBL/GenBank/DDBJ databases">
        <title>Genome analysis and characterization of Microbaculum marinisediminis sp. nov., isolated from marine sediment.</title>
        <authorList>
            <person name="Du Z.-J."/>
            <person name="Ye Y.-Q."/>
            <person name="Zhang Z.-R."/>
            <person name="Yuan S.-M."/>
            <person name="Zhang X.-Y."/>
        </authorList>
    </citation>
    <scope>NUCLEOTIDE SEQUENCE [LARGE SCALE GENOMIC DNA]</scope>
    <source>
        <strain evidence="2 3">SDUM1044001</strain>
    </source>
</reference>
<organism evidence="2 3">
    <name type="scientific">Microbaculum marinum</name>
    <dbReference type="NCBI Taxonomy" id="1764581"/>
    <lineage>
        <taxon>Bacteria</taxon>
        <taxon>Pseudomonadati</taxon>
        <taxon>Pseudomonadota</taxon>
        <taxon>Alphaproteobacteria</taxon>
        <taxon>Hyphomicrobiales</taxon>
        <taxon>Tepidamorphaceae</taxon>
        <taxon>Microbaculum</taxon>
    </lineage>
</organism>
<dbReference type="RefSeq" id="WP_340330499.1">
    <property type="nucleotide sequence ID" value="NZ_JAZHOF010000006.1"/>
</dbReference>
<dbReference type="Gene3D" id="3.30.70.260">
    <property type="match status" value="2"/>
</dbReference>
<name>A0AAW9RRB5_9HYPH</name>
<dbReference type="GO" id="GO:0006355">
    <property type="term" value="P:regulation of DNA-templated transcription"/>
    <property type="evidence" value="ECO:0007669"/>
    <property type="project" value="InterPro"/>
</dbReference>
<accession>A0AAW9RRB5</accession>
<protein>
    <submittedName>
        <fullName evidence="2">ACT domain-containing protein</fullName>
    </submittedName>
</protein>